<proteinExistence type="predicted"/>
<gene>
    <name evidence="3" type="ORF">CA13_03930</name>
</gene>
<dbReference type="AlphaFoldDB" id="A0A5C5YW50"/>
<protein>
    <submittedName>
        <fullName evidence="3">Uncharacterized protein</fullName>
    </submittedName>
</protein>
<evidence type="ECO:0000313" key="4">
    <source>
        <dbReference type="Proteomes" id="UP000315010"/>
    </source>
</evidence>
<dbReference type="RefSeq" id="WP_419193824.1">
    <property type="nucleotide sequence ID" value="NZ_SJPJ01000001.1"/>
</dbReference>
<feature type="compositionally biased region" description="Low complexity" evidence="1">
    <location>
        <begin position="108"/>
        <end position="120"/>
    </location>
</feature>
<dbReference type="Proteomes" id="UP000315010">
    <property type="component" value="Unassembled WGS sequence"/>
</dbReference>
<evidence type="ECO:0000256" key="1">
    <source>
        <dbReference type="SAM" id="MobiDB-lite"/>
    </source>
</evidence>
<feature type="region of interest" description="Disordered" evidence="1">
    <location>
        <begin position="108"/>
        <end position="130"/>
    </location>
</feature>
<dbReference type="EMBL" id="SJPJ01000001">
    <property type="protein sequence ID" value="TWT78996.1"/>
    <property type="molecule type" value="Genomic_DNA"/>
</dbReference>
<feature type="signal peptide" evidence="2">
    <location>
        <begin position="1"/>
        <end position="26"/>
    </location>
</feature>
<keyword evidence="2" id="KW-0732">Signal</keyword>
<keyword evidence="4" id="KW-1185">Reference proteome</keyword>
<evidence type="ECO:0000256" key="2">
    <source>
        <dbReference type="SAM" id="SignalP"/>
    </source>
</evidence>
<evidence type="ECO:0000313" key="3">
    <source>
        <dbReference type="EMBL" id="TWT78996.1"/>
    </source>
</evidence>
<name>A0A5C5YW50_9BACT</name>
<sequence precursor="true">MKKATTAIAACAIALVMASMENVANADSPPAEPTPMGQFFSGLNPVNWKMPSFKSMLPGQEDKARIVKKKDGLVSDVTQTAAKSWEKTKEIFNPARLSPANLFAAKEPAAAPATTSQSPSFFGSLFGPRQDEDTERIATVSDFLAQPKVDR</sequence>
<feature type="chain" id="PRO_5022859591" evidence="2">
    <location>
        <begin position="27"/>
        <end position="151"/>
    </location>
</feature>
<organism evidence="3 4">
    <name type="scientific">Novipirellula herctigrandis</name>
    <dbReference type="NCBI Taxonomy" id="2527986"/>
    <lineage>
        <taxon>Bacteria</taxon>
        <taxon>Pseudomonadati</taxon>
        <taxon>Planctomycetota</taxon>
        <taxon>Planctomycetia</taxon>
        <taxon>Pirellulales</taxon>
        <taxon>Pirellulaceae</taxon>
        <taxon>Novipirellula</taxon>
    </lineage>
</organism>
<comment type="caution">
    <text evidence="3">The sequence shown here is derived from an EMBL/GenBank/DDBJ whole genome shotgun (WGS) entry which is preliminary data.</text>
</comment>
<reference evidence="3 4" key="1">
    <citation type="submission" date="2019-02" db="EMBL/GenBank/DDBJ databases">
        <title>Deep-cultivation of Planctomycetes and their phenomic and genomic characterization uncovers novel biology.</title>
        <authorList>
            <person name="Wiegand S."/>
            <person name="Jogler M."/>
            <person name="Boedeker C."/>
            <person name="Pinto D."/>
            <person name="Vollmers J."/>
            <person name="Rivas-Marin E."/>
            <person name="Kohn T."/>
            <person name="Peeters S.H."/>
            <person name="Heuer A."/>
            <person name="Rast P."/>
            <person name="Oberbeckmann S."/>
            <person name="Bunk B."/>
            <person name="Jeske O."/>
            <person name="Meyerdierks A."/>
            <person name="Storesund J.E."/>
            <person name="Kallscheuer N."/>
            <person name="Luecker S."/>
            <person name="Lage O.M."/>
            <person name="Pohl T."/>
            <person name="Merkel B.J."/>
            <person name="Hornburger P."/>
            <person name="Mueller R.-W."/>
            <person name="Bruemmer F."/>
            <person name="Labrenz M."/>
            <person name="Spormann A.M."/>
            <person name="Op Den Camp H."/>
            <person name="Overmann J."/>
            <person name="Amann R."/>
            <person name="Jetten M.S.M."/>
            <person name="Mascher T."/>
            <person name="Medema M.H."/>
            <person name="Devos D.P."/>
            <person name="Kaster A.-K."/>
            <person name="Ovreas L."/>
            <person name="Rohde M."/>
            <person name="Galperin M.Y."/>
            <person name="Jogler C."/>
        </authorList>
    </citation>
    <scope>NUCLEOTIDE SEQUENCE [LARGE SCALE GENOMIC DNA]</scope>
    <source>
        <strain evidence="3 4">CA13</strain>
    </source>
</reference>
<accession>A0A5C5YW50</accession>